<sequence length="102" mass="11513">MAAAIKPKIRGNRLLLLVKRTKKKNKKVPLQDEENPTSLVTPLRKDRTVSWQSSLRKNILSGEIGTEKFGQWQWPLSPKSGNKSSTSGKGLDAVEKFLRSRQ</sequence>
<organism evidence="2 3">
    <name type="scientific">Caerostris extrusa</name>
    <name type="common">Bark spider</name>
    <name type="synonym">Caerostris bankana</name>
    <dbReference type="NCBI Taxonomy" id="172846"/>
    <lineage>
        <taxon>Eukaryota</taxon>
        <taxon>Metazoa</taxon>
        <taxon>Ecdysozoa</taxon>
        <taxon>Arthropoda</taxon>
        <taxon>Chelicerata</taxon>
        <taxon>Arachnida</taxon>
        <taxon>Araneae</taxon>
        <taxon>Araneomorphae</taxon>
        <taxon>Entelegynae</taxon>
        <taxon>Araneoidea</taxon>
        <taxon>Araneidae</taxon>
        <taxon>Caerostris</taxon>
    </lineage>
</organism>
<gene>
    <name evidence="2" type="ORF">CEXT_418701</name>
</gene>
<evidence type="ECO:0000313" key="3">
    <source>
        <dbReference type="Proteomes" id="UP001054945"/>
    </source>
</evidence>
<reference evidence="2 3" key="1">
    <citation type="submission" date="2021-06" db="EMBL/GenBank/DDBJ databases">
        <title>Caerostris extrusa draft genome.</title>
        <authorList>
            <person name="Kono N."/>
            <person name="Arakawa K."/>
        </authorList>
    </citation>
    <scope>NUCLEOTIDE SEQUENCE [LARGE SCALE GENOMIC DNA]</scope>
</reference>
<accession>A0AAV4TCG0</accession>
<feature type="compositionally biased region" description="Low complexity" evidence="1">
    <location>
        <begin position="77"/>
        <end position="90"/>
    </location>
</feature>
<comment type="caution">
    <text evidence="2">The sequence shown here is derived from an EMBL/GenBank/DDBJ whole genome shotgun (WGS) entry which is preliminary data.</text>
</comment>
<evidence type="ECO:0000313" key="2">
    <source>
        <dbReference type="EMBL" id="GIY43161.1"/>
    </source>
</evidence>
<proteinExistence type="predicted"/>
<keyword evidence="3" id="KW-1185">Reference proteome</keyword>
<protein>
    <submittedName>
        <fullName evidence="2">Uncharacterized protein</fullName>
    </submittedName>
</protein>
<evidence type="ECO:0000256" key="1">
    <source>
        <dbReference type="SAM" id="MobiDB-lite"/>
    </source>
</evidence>
<feature type="region of interest" description="Disordered" evidence="1">
    <location>
        <begin position="72"/>
        <end position="94"/>
    </location>
</feature>
<dbReference type="EMBL" id="BPLR01010944">
    <property type="protein sequence ID" value="GIY43161.1"/>
    <property type="molecule type" value="Genomic_DNA"/>
</dbReference>
<dbReference type="AlphaFoldDB" id="A0AAV4TCG0"/>
<dbReference type="Proteomes" id="UP001054945">
    <property type="component" value="Unassembled WGS sequence"/>
</dbReference>
<name>A0AAV4TCG0_CAEEX</name>